<dbReference type="EMBL" id="NIRR01000049">
    <property type="protein sequence ID" value="OWP61670.1"/>
    <property type="molecule type" value="Genomic_DNA"/>
</dbReference>
<dbReference type="AlphaFoldDB" id="A0A246FGL0"/>
<protein>
    <recommendedName>
        <fullName evidence="3">Dephospho-CoA kinase</fullName>
    </recommendedName>
</protein>
<gene>
    <name evidence="1" type="ORF">CDA63_18170</name>
</gene>
<dbReference type="Gene3D" id="3.40.50.300">
    <property type="entry name" value="P-loop containing nucleotide triphosphate hydrolases"/>
    <property type="match status" value="1"/>
</dbReference>
<accession>A0A246FGL0</accession>
<evidence type="ECO:0008006" key="3">
    <source>
        <dbReference type="Google" id="ProtNLM"/>
    </source>
</evidence>
<dbReference type="PANTHER" id="PTHR41930:SF1">
    <property type="entry name" value="DEPHOSPHO-COA KINASE"/>
    <property type="match status" value="1"/>
</dbReference>
<dbReference type="InterPro" id="IPR027417">
    <property type="entry name" value="P-loop_NTPase"/>
</dbReference>
<reference evidence="1 2" key="1">
    <citation type="submission" date="2017-06" db="EMBL/GenBank/DDBJ databases">
        <title>Hymenobacter amundsenii sp. nov. isolated from regoliths in Antarctica.</title>
        <authorList>
            <person name="Sedlacek I."/>
            <person name="Kralova S."/>
            <person name="Pantucek R."/>
            <person name="Svec P."/>
            <person name="Holochova P."/>
            <person name="Stankova E."/>
            <person name="Vrbovska V."/>
            <person name="Busse H.-J."/>
        </authorList>
    </citation>
    <scope>NUCLEOTIDE SEQUENCE [LARGE SCALE GENOMIC DNA]</scope>
    <source>
        <strain evidence="1 2">CCM 8682</strain>
    </source>
</reference>
<dbReference type="Pfam" id="PF13238">
    <property type="entry name" value="AAA_18"/>
    <property type="match status" value="1"/>
</dbReference>
<proteinExistence type="predicted"/>
<name>A0A246FGL0_9BACT</name>
<dbReference type="PANTHER" id="PTHR41930">
    <property type="entry name" value="UPF0200 PROTEIN MJ1399"/>
    <property type="match status" value="1"/>
</dbReference>
<organism evidence="1 2">
    <name type="scientific">Hymenobacter amundsenii</name>
    <dbReference type="NCBI Taxonomy" id="2006685"/>
    <lineage>
        <taxon>Bacteria</taxon>
        <taxon>Pseudomonadati</taxon>
        <taxon>Bacteroidota</taxon>
        <taxon>Cytophagia</taxon>
        <taxon>Cytophagales</taxon>
        <taxon>Hymenobacteraceae</taxon>
        <taxon>Hymenobacter</taxon>
    </lineage>
</organism>
<dbReference type="SUPFAM" id="SSF52540">
    <property type="entry name" value="P-loop containing nucleoside triphosphate hydrolases"/>
    <property type="match status" value="1"/>
</dbReference>
<dbReference type="RefSeq" id="WP_088465883.1">
    <property type="nucleotide sequence ID" value="NZ_NIRR01000049.1"/>
</dbReference>
<sequence length="180" mass="19732">MLVVAFSGKVGSGKSSVSAAVASVLGWQRVSFGEYVRGVAQAQHLDDSRLTLQNLGEQLLAADARAFCANVLAQAPNQSEPLIIDGVRHMQVLRMLRELVAPCSVAHVHLALDEATRAKRILACRGEVDAQEIQRIDTHTTEQEVINSLPQYADLVVDSYDNLTTVTQKVSVWIRSRNLR</sequence>
<keyword evidence="2" id="KW-1185">Reference proteome</keyword>
<comment type="caution">
    <text evidence="1">The sequence shown here is derived from an EMBL/GenBank/DDBJ whole genome shotgun (WGS) entry which is preliminary data.</text>
</comment>
<evidence type="ECO:0000313" key="1">
    <source>
        <dbReference type="EMBL" id="OWP61670.1"/>
    </source>
</evidence>
<dbReference type="Proteomes" id="UP000197277">
    <property type="component" value="Unassembled WGS sequence"/>
</dbReference>
<evidence type="ECO:0000313" key="2">
    <source>
        <dbReference type="Proteomes" id="UP000197277"/>
    </source>
</evidence>